<proteinExistence type="inferred from homology"/>
<evidence type="ECO:0000256" key="7">
    <source>
        <dbReference type="ARBA" id="ARBA00037847"/>
    </source>
</evidence>
<dbReference type="InterPro" id="IPR015720">
    <property type="entry name" value="Emp24-like"/>
</dbReference>
<evidence type="ECO:0000256" key="8">
    <source>
        <dbReference type="RuleBase" id="RU003827"/>
    </source>
</evidence>
<dbReference type="Pfam" id="PF01105">
    <property type="entry name" value="EMP24_GP25L"/>
    <property type="match status" value="1"/>
</dbReference>
<feature type="transmembrane region" description="Helical" evidence="9">
    <location>
        <begin position="177"/>
        <end position="200"/>
    </location>
</feature>
<evidence type="ECO:0000313" key="12">
    <source>
        <dbReference type="EMBL" id="CAD8394017.1"/>
    </source>
</evidence>
<evidence type="ECO:0000256" key="4">
    <source>
        <dbReference type="ARBA" id="ARBA00022729"/>
    </source>
</evidence>
<accession>A0A7S0BHH1</accession>
<dbReference type="InterPro" id="IPR009038">
    <property type="entry name" value="GOLD_dom"/>
</dbReference>
<dbReference type="EMBL" id="HBEK01007363">
    <property type="protein sequence ID" value="CAD8394017.1"/>
    <property type="molecule type" value="Transcribed_RNA"/>
</dbReference>
<dbReference type="PANTHER" id="PTHR22811">
    <property type="entry name" value="TRANSMEMBRANE EMP24 DOMAIN-CONTAINING PROTEIN"/>
    <property type="match status" value="1"/>
</dbReference>
<keyword evidence="5 9" id="KW-1133">Transmembrane helix</keyword>
<evidence type="ECO:0000259" key="11">
    <source>
        <dbReference type="PROSITE" id="PS50866"/>
    </source>
</evidence>
<evidence type="ECO:0000256" key="9">
    <source>
        <dbReference type="SAM" id="Phobius"/>
    </source>
</evidence>
<keyword evidence="3 8" id="KW-0812">Transmembrane</keyword>
<feature type="chain" id="PRO_5031194675" description="GOLD domain-containing protein" evidence="10">
    <location>
        <begin position="28"/>
        <end position="215"/>
    </location>
</feature>
<evidence type="ECO:0000256" key="2">
    <source>
        <dbReference type="ARBA" id="ARBA00007104"/>
    </source>
</evidence>
<evidence type="ECO:0000256" key="10">
    <source>
        <dbReference type="SAM" id="SignalP"/>
    </source>
</evidence>
<dbReference type="PROSITE" id="PS50866">
    <property type="entry name" value="GOLD"/>
    <property type="match status" value="1"/>
</dbReference>
<keyword evidence="6 9" id="KW-0472">Membrane</keyword>
<feature type="signal peptide" evidence="10">
    <location>
        <begin position="1"/>
        <end position="27"/>
    </location>
</feature>
<evidence type="ECO:0000256" key="1">
    <source>
        <dbReference type="ARBA" id="ARBA00004479"/>
    </source>
</evidence>
<dbReference type="InterPro" id="IPR036598">
    <property type="entry name" value="GOLD_dom_sf"/>
</dbReference>
<organism evidence="12">
    <name type="scientific">Rhodosorus marinus</name>
    <dbReference type="NCBI Taxonomy" id="101924"/>
    <lineage>
        <taxon>Eukaryota</taxon>
        <taxon>Rhodophyta</taxon>
        <taxon>Stylonematophyceae</taxon>
        <taxon>Stylonematales</taxon>
        <taxon>Stylonemataceae</taxon>
        <taxon>Rhodosorus</taxon>
    </lineage>
</organism>
<reference evidence="12" key="1">
    <citation type="submission" date="2021-01" db="EMBL/GenBank/DDBJ databases">
        <authorList>
            <person name="Corre E."/>
            <person name="Pelletier E."/>
            <person name="Niang G."/>
            <person name="Scheremetjew M."/>
            <person name="Finn R."/>
            <person name="Kale V."/>
            <person name="Holt S."/>
            <person name="Cochrane G."/>
            <person name="Meng A."/>
            <person name="Brown T."/>
            <person name="Cohen L."/>
        </authorList>
    </citation>
    <scope>NUCLEOTIDE SEQUENCE</scope>
    <source>
        <strain evidence="12">UTEX LB 2760</strain>
    </source>
</reference>
<comment type="subcellular location">
    <subcellularLocation>
        <location evidence="7">Endomembrane system</location>
        <topology evidence="7">Single-pass membrane protein</topology>
    </subcellularLocation>
    <subcellularLocation>
        <location evidence="1 8">Membrane</location>
        <topology evidence="1 8">Single-pass type I membrane protein</topology>
    </subcellularLocation>
</comment>
<keyword evidence="4 10" id="KW-0732">Signal</keyword>
<dbReference type="SMART" id="SM01190">
    <property type="entry name" value="EMP24_GP25L"/>
    <property type="match status" value="1"/>
</dbReference>
<evidence type="ECO:0000256" key="5">
    <source>
        <dbReference type="ARBA" id="ARBA00022989"/>
    </source>
</evidence>
<dbReference type="GO" id="GO:0016020">
    <property type="term" value="C:membrane"/>
    <property type="evidence" value="ECO:0007669"/>
    <property type="project" value="UniProtKB-SubCell"/>
</dbReference>
<dbReference type="AlphaFoldDB" id="A0A7S0BHH1"/>
<comment type="similarity">
    <text evidence="2 8">Belongs to the EMP24/GP25L family.</text>
</comment>
<evidence type="ECO:0000256" key="3">
    <source>
        <dbReference type="ARBA" id="ARBA00022692"/>
    </source>
</evidence>
<name>A0A7S0BHH1_9RHOD</name>
<feature type="domain" description="GOLD" evidence="11">
    <location>
        <begin position="37"/>
        <end position="119"/>
    </location>
</feature>
<evidence type="ECO:0000256" key="6">
    <source>
        <dbReference type="ARBA" id="ARBA00023136"/>
    </source>
</evidence>
<protein>
    <recommendedName>
        <fullName evidence="11">GOLD domain-containing protein</fullName>
    </recommendedName>
</protein>
<gene>
    <name evidence="12" type="ORF">RMAR0315_LOCUS4002</name>
</gene>
<dbReference type="SUPFAM" id="SSF101576">
    <property type="entry name" value="Supernatant protein factor (SPF), C-terminal domain"/>
    <property type="match status" value="1"/>
</dbReference>
<dbReference type="GO" id="GO:0012505">
    <property type="term" value="C:endomembrane system"/>
    <property type="evidence" value="ECO:0007669"/>
    <property type="project" value="UniProtKB-SubCell"/>
</dbReference>
<sequence>MATNGASRLLRLICLTFVVCFCKCSIAISFEVRAGQQECIYEGLKEGEYLKASYSVVESAHVDVDVKVFSPSGRVMFAEDKKSMGVFEFGADGVGVYKVCFALSTVKIGKKRVDFVLERDFSEEPIVDMIQKEHLKPVGSALSNISSLIDAVEFQEARFRQLHQQHRATVLKAQRNLWLLTLLQCLTVVGLTLLQIYYLSSLLVNHGKPRARLAV</sequence>